<feature type="chain" id="PRO_5026273950" description="Elicitin-like protein" evidence="2">
    <location>
        <begin position="18"/>
        <end position="156"/>
    </location>
</feature>
<dbReference type="PROSITE" id="PS51257">
    <property type="entry name" value="PROKAR_LIPOPROTEIN"/>
    <property type="match status" value="1"/>
</dbReference>
<proteinExistence type="predicted"/>
<evidence type="ECO:0000313" key="3">
    <source>
        <dbReference type="EMBL" id="KAF0728305.1"/>
    </source>
</evidence>
<keyword evidence="2" id="KW-0732">Signal</keyword>
<comment type="caution">
    <text evidence="3">The sequence shown here is derived from an EMBL/GenBank/DDBJ whole genome shotgun (WGS) entry which is preliminary data.</text>
</comment>
<sequence length="156" mass="14977">MKTTAYLVAALVPLAYAADCTDSDFLPLATSVLACSAASGVSFTTSTFNLTTAATLCKYTDCKTFLTGLGALKCTESGESLAPAATLCSAVASANSTTGSTSGSSSGSTPTTTASSSASSSGSTTTTAAPSTTATSGVVATVLSSAVVMTAAAAFL</sequence>
<evidence type="ECO:0000256" key="1">
    <source>
        <dbReference type="SAM" id="MobiDB-lite"/>
    </source>
</evidence>
<evidence type="ECO:0000256" key="2">
    <source>
        <dbReference type="SAM" id="SignalP"/>
    </source>
</evidence>
<dbReference type="Proteomes" id="UP000481153">
    <property type="component" value="Unassembled WGS sequence"/>
</dbReference>
<dbReference type="EMBL" id="VJMJ01000179">
    <property type="protein sequence ID" value="KAF0728305.1"/>
    <property type="molecule type" value="Genomic_DNA"/>
</dbReference>
<evidence type="ECO:0000313" key="4">
    <source>
        <dbReference type="Proteomes" id="UP000481153"/>
    </source>
</evidence>
<gene>
    <name evidence="3" type="ORF">Ae201684_013856</name>
</gene>
<name>A0A6G0WLV4_9STRA</name>
<dbReference type="AlphaFoldDB" id="A0A6G0WLV4"/>
<feature type="signal peptide" evidence="2">
    <location>
        <begin position="1"/>
        <end position="17"/>
    </location>
</feature>
<accession>A0A6G0WLV4</accession>
<dbReference type="VEuPathDB" id="FungiDB:AeMF1_020136"/>
<feature type="region of interest" description="Disordered" evidence="1">
    <location>
        <begin position="97"/>
        <end position="131"/>
    </location>
</feature>
<evidence type="ECO:0008006" key="5">
    <source>
        <dbReference type="Google" id="ProtNLM"/>
    </source>
</evidence>
<protein>
    <recommendedName>
        <fullName evidence="5">Elicitin-like protein</fullName>
    </recommendedName>
</protein>
<keyword evidence="4" id="KW-1185">Reference proteome</keyword>
<organism evidence="3 4">
    <name type="scientific">Aphanomyces euteiches</name>
    <dbReference type="NCBI Taxonomy" id="100861"/>
    <lineage>
        <taxon>Eukaryota</taxon>
        <taxon>Sar</taxon>
        <taxon>Stramenopiles</taxon>
        <taxon>Oomycota</taxon>
        <taxon>Saprolegniomycetes</taxon>
        <taxon>Saprolegniales</taxon>
        <taxon>Verrucalvaceae</taxon>
        <taxon>Aphanomyces</taxon>
    </lineage>
</organism>
<reference evidence="3 4" key="1">
    <citation type="submission" date="2019-07" db="EMBL/GenBank/DDBJ databases">
        <title>Genomics analysis of Aphanomyces spp. identifies a new class of oomycete effector associated with host adaptation.</title>
        <authorList>
            <person name="Gaulin E."/>
        </authorList>
    </citation>
    <scope>NUCLEOTIDE SEQUENCE [LARGE SCALE GENOMIC DNA]</scope>
    <source>
        <strain evidence="3 4">ATCC 201684</strain>
    </source>
</reference>